<dbReference type="PRINTS" id="PR00237">
    <property type="entry name" value="GPCRRHODOPSN"/>
</dbReference>
<accession>A0A913ZGC2</accession>
<keyword evidence="7" id="KW-0675">Receptor</keyword>
<dbReference type="GO" id="GO:0071880">
    <property type="term" value="P:adenylate cyclase-activating adrenergic receptor signaling pathway"/>
    <property type="evidence" value="ECO:0007669"/>
    <property type="project" value="TreeGrafter"/>
</dbReference>
<dbReference type="InterPro" id="IPR017452">
    <property type="entry name" value="GPCR_Rhodpsn_7TM"/>
</dbReference>
<dbReference type="OMA" id="VTENILW"/>
<dbReference type="Pfam" id="PF00001">
    <property type="entry name" value="7tm_1"/>
    <property type="match status" value="1"/>
</dbReference>
<keyword evidence="5" id="KW-0297">G-protein coupled receptor</keyword>
<dbReference type="Proteomes" id="UP000887568">
    <property type="component" value="Unplaced"/>
</dbReference>
<keyword evidence="4 9" id="KW-1133">Transmembrane helix</keyword>
<comment type="subcellular location">
    <subcellularLocation>
        <location evidence="1">Cell membrane</location>
        <topology evidence="1">Multi-pass membrane protein</topology>
    </subcellularLocation>
</comment>
<dbReference type="PANTHER" id="PTHR24248">
    <property type="entry name" value="ADRENERGIC RECEPTOR-RELATED G-PROTEIN COUPLED RECEPTOR"/>
    <property type="match status" value="1"/>
</dbReference>
<dbReference type="PANTHER" id="PTHR24248:SF163">
    <property type="entry name" value="HISTAMINE H2 RECEPTOR-LIKE"/>
    <property type="match status" value="1"/>
</dbReference>
<keyword evidence="2" id="KW-1003">Cell membrane</keyword>
<evidence type="ECO:0000313" key="12">
    <source>
        <dbReference type="Proteomes" id="UP000887568"/>
    </source>
</evidence>
<reference evidence="11" key="1">
    <citation type="submission" date="2022-11" db="UniProtKB">
        <authorList>
            <consortium name="EnsemblMetazoa"/>
        </authorList>
    </citation>
    <scope>IDENTIFICATION</scope>
</reference>
<evidence type="ECO:0000313" key="11">
    <source>
        <dbReference type="EnsemblMetazoa" id="XP_038050847.1"/>
    </source>
</evidence>
<protein>
    <recommendedName>
        <fullName evidence="10">G-protein coupled receptors family 1 profile domain-containing protein</fullName>
    </recommendedName>
</protein>
<evidence type="ECO:0000256" key="6">
    <source>
        <dbReference type="ARBA" id="ARBA00023136"/>
    </source>
</evidence>
<organism evidence="11 12">
    <name type="scientific">Patiria miniata</name>
    <name type="common">Bat star</name>
    <name type="synonym">Asterina miniata</name>
    <dbReference type="NCBI Taxonomy" id="46514"/>
    <lineage>
        <taxon>Eukaryota</taxon>
        <taxon>Metazoa</taxon>
        <taxon>Echinodermata</taxon>
        <taxon>Eleutherozoa</taxon>
        <taxon>Asterozoa</taxon>
        <taxon>Asteroidea</taxon>
        <taxon>Valvatacea</taxon>
        <taxon>Valvatida</taxon>
        <taxon>Asterinidae</taxon>
        <taxon>Patiria</taxon>
    </lineage>
</organism>
<dbReference type="SUPFAM" id="SSF81321">
    <property type="entry name" value="Family A G protein-coupled receptor-like"/>
    <property type="match status" value="1"/>
</dbReference>
<feature type="transmembrane region" description="Helical" evidence="9">
    <location>
        <begin position="208"/>
        <end position="229"/>
    </location>
</feature>
<feature type="transmembrane region" description="Helical" evidence="9">
    <location>
        <begin position="112"/>
        <end position="133"/>
    </location>
</feature>
<sequence>MSHHTEMAGIVGNSTGGFEDGGHEGPGDNQDDVTNYVVKYVMLAFSAFVAVFGNGATIVAFLYDRGLREKPSNMLILALSCSDLCVGLIITSGTLGTFLSSNWSLGEIGCRIFVSIGNLIVPLGPLLVAAICFDRYLLVSRDYPRYLAIQTRRSVNLTIALCWLLTAVLCVTENILWNLSPADPDIDYTMYCLSPNTNNLQYNQFSNIVYVLIPFTFVTGCSVRFLVLLRKKLRGHRRVGPRTISARVRWTLATRQHPSTEFLSQMSVGKINEPSTLIARRDDTSSETRLSPPFHAFDSPDVDTRSQLLRSRYIRPTITVICLVAALAVCYLPYCIYFLFIVSFCPTCSSPTLFSTFHLLRLFNSCLDPILYAATQRRIRAFYGKHLRRIGRLTRSAIRQRFQT</sequence>
<dbReference type="AlphaFoldDB" id="A0A913ZGC2"/>
<dbReference type="GeneID" id="119723998"/>
<evidence type="ECO:0000259" key="10">
    <source>
        <dbReference type="PROSITE" id="PS50262"/>
    </source>
</evidence>
<keyword evidence="6 9" id="KW-0472">Membrane</keyword>
<dbReference type="InterPro" id="IPR000276">
    <property type="entry name" value="GPCR_Rhodpsn"/>
</dbReference>
<evidence type="ECO:0000256" key="7">
    <source>
        <dbReference type="ARBA" id="ARBA00023170"/>
    </source>
</evidence>
<evidence type="ECO:0000256" key="5">
    <source>
        <dbReference type="ARBA" id="ARBA00023040"/>
    </source>
</evidence>
<dbReference type="Gene3D" id="1.20.1070.10">
    <property type="entry name" value="Rhodopsin 7-helix transmembrane proteins"/>
    <property type="match status" value="1"/>
</dbReference>
<dbReference type="PROSITE" id="PS50262">
    <property type="entry name" value="G_PROTEIN_RECEP_F1_2"/>
    <property type="match status" value="1"/>
</dbReference>
<evidence type="ECO:0000256" key="8">
    <source>
        <dbReference type="ARBA" id="ARBA00023224"/>
    </source>
</evidence>
<feature type="domain" description="G-protein coupled receptors family 1 profile" evidence="10">
    <location>
        <begin position="53"/>
        <end position="372"/>
    </location>
</feature>
<dbReference type="EnsemblMetazoa" id="XM_038194919.1">
    <property type="protein sequence ID" value="XP_038050847.1"/>
    <property type="gene ID" value="LOC119723998"/>
</dbReference>
<dbReference type="RefSeq" id="XP_038050847.1">
    <property type="nucleotide sequence ID" value="XM_038194919.1"/>
</dbReference>
<proteinExistence type="predicted"/>
<dbReference type="GO" id="GO:0004930">
    <property type="term" value="F:G protein-coupled receptor activity"/>
    <property type="evidence" value="ECO:0007669"/>
    <property type="project" value="UniProtKB-KW"/>
</dbReference>
<keyword evidence="3 9" id="KW-0812">Transmembrane</keyword>
<keyword evidence="12" id="KW-1185">Reference proteome</keyword>
<feature type="transmembrane region" description="Helical" evidence="9">
    <location>
        <begin position="318"/>
        <end position="340"/>
    </location>
</feature>
<feature type="transmembrane region" description="Helical" evidence="9">
    <location>
        <begin position="75"/>
        <end position="100"/>
    </location>
</feature>
<evidence type="ECO:0000256" key="9">
    <source>
        <dbReference type="SAM" id="Phobius"/>
    </source>
</evidence>
<name>A0A913ZGC2_PATMI</name>
<evidence type="ECO:0000256" key="2">
    <source>
        <dbReference type="ARBA" id="ARBA00022475"/>
    </source>
</evidence>
<dbReference type="GO" id="GO:0005886">
    <property type="term" value="C:plasma membrane"/>
    <property type="evidence" value="ECO:0007669"/>
    <property type="project" value="UniProtKB-SubCell"/>
</dbReference>
<evidence type="ECO:0000256" key="3">
    <source>
        <dbReference type="ARBA" id="ARBA00022692"/>
    </source>
</evidence>
<keyword evidence="8" id="KW-0807">Transducer</keyword>
<feature type="transmembrane region" description="Helical" evidence="9">
    <location>
        <begin position="40"/>
        <end position="63"/>
    </location>
</feature>
<dbReference type="GO" id="GO:0043410">
    <property type="term" value="P:positive regulation of MAPK cascade"/>
    <property type="evidence" value="ECO:0007669"/>
    <property type="project" value="TreeGrafter"/>
</dbReference>
<evidence type="ECO:0000256" key="1">
    <source>
        <dbReference type="ARBA" id="ARBA00004651"/>
    </source>
</evidence>
<feature type="transmembrane region" description="Helical" evidence="9">
    <location>
        <begin position="154"/>
        <end position="177"/>
    </location>
</feature>
<dbReference type="CDD" id="cd00637">
    <property type="entry name" value="7tm_classA_rhodopsin-like"/>
    <property type="match status" value="1"/>
</dbReference>
<dbReference type="OrthoDB" id="5953793at2759"/>
<evidence type="ECO:0000256" key="4">
    <source>
        <dbReference type="ARBA" id="ARBA00022989"/>
    </source>
</evidence>